<protein>
    <submittedName>
        <fullName evidence="1">Uncharacterized protein</fullName>
    </submittedName>
</protein>
<sequence length="126" mass="14152">MWTRPSRSDQVGRSLEWQRTKLTPAHHLAIQNYFACLQNLPLSSPRFQVQFLMMSPALWCCIAVRSCANDWASYEHVWTERAQRLSCGCAWSARGLERLSISGLAGVCLAHAVVSVLHRGTEAHGD</sequence>
<dbReference type="EMBL" id="JACASE010000006">
    <property type="protein sequence ID" value="KAF6456925.1"/>
    <property type="molecule type" value="Genomic_DNA"/>
</dbReference>
<proteinExistence type="predicted"/>
<accession>A0A7J8GB88</accession>
<evidence type="ECO:0000313" key="1">
    <source>
        <dbReference type="EMBL" id="KAF6456925.1"/>
    </source>
</evidence>
<gene>
    <name evidence="1" type="ORF">HJG63_011556</name>
</gene>
<name>A0A7J8GB88_ROUAE</name>
<organism evidence="1 2">
    <name type="scientific">Rousettus aegyptiacus</name>
    <name type="common">Egyptian fruit bat</name>
    <name type="synonym">Pteropus aegyptiacus</name>
    <dbReference type="NCBI Taxonomy" id="9407"/>
    <lineage>
        <taxon>Eukaryota</taxon>
        <taxon>Metazoa</taxon>
        <taxon>Chordata</taxon>
        <taxon>Craniata</taxon>
        <taxon>Vertebrata</taxon>
        <taxon>Euteleostomi</taxon>
        <taxon>Mammalia</taxon>
        <taxon>Eutheria</taxon>
        <taxon>Laurasiatheria</taxon>
        <taxon>Chiroptera</taxon>
        <taxon>Yinpterochiroptera</taxon>
        <taxon>Pteropodoidea</taxon>
        <taxon>Pteropodidae</taxon>
        <taxon>Rousettinae</taxon>
        <taxon>Rousettus</taxon>
    </lineage>
</organism>
<reference evidence="1 2" key="1">
    <citation type="journal article" date="2020" name="Nature">
        <title>Six reference-quality genomes reveal evolution of bat adaptations.</title>
        <authorList>
            <person name="Jebb D."/>
            <person name="Huang Z."/>
            <person name="Pippel M."/>
            <person name="Hughes G.M."/>
            <person name="Lavrichenko K."/>
            <person name="Devanna P."/>
            <person name="Winkler S."/>
            <person name="Jermiin L.S."/>
            <person name="Skirmuntt E.C."/>
            <person name="Katzourakis A."/>
            <person name="Burkitt-Gray L."/>
            <person name="Ray D.A."/>
            <person name="Sullivan K.A.M."/>
            <person name="Roscito J.G."/>
            <person name="Kirilenko B.M."/>
            <person name="Davalos L.M."/>
            <person name="Corthals A.P."/>
            <person name="Power M.L."/>
            <person name="Jones G."/>
            <person name="Ransome R.D."/>
            <person name="Dechmann D.K.N."/>
            <person name="Locatelli A.G."/>
            <person name="Puechmaille S.J."/>
            <person name="Fedrigo O."/>
            <person name="Jarvis E.D."/>
            <person name="Hiller M."/>
            <person name="Vernes S.C."/>
            <person name="Myers E.W."/>
            <person name="Teeling E.C."/>
        </authorList>
    </citation>
    <scope>NUCLEOTIDE SEQUENCE [LARGE SCALE GENOMIC DNA]</scope>
    <source>
        <strain evidence="1">MRouAeg1</strain>
        <tissue evidence="1">Muscle</tissue>
    </source>
</reference>
<dbReference type="AlphaFoldDB" id="A0A7J8GB88"/>
<evidence type="ECO:0000313" key="2">
    <source>
        <dbReference type="Proteomes" id="UP000593571"/>
    </source>
</evidence>
<dbReference type="Proteomes" id="UP000593571">
    <property type="component" value="Unassembled WGS sequence"/>
</dbReference>
<comment type="caution">
    <text evidence="1">The sequence shown here is derived from an EMBL/GenBank/DDBJ whole genome shotgun (WGS) entry which is preliminary data.</text>
</comment>
<keyword evidence="2" id="KW-1185">Reference proteome</keyword>